<dbReference type="Proteomes" id="UP000230543">
    <property type="component" value="Unassembled WGS sequence"/>
</dbReference>
<organism evidence="2 3">
    <name type="scientific">Candidatus Komeilibacteria bacterium CG10_big_fil_rev_8_21_14_0_10_41_13</name>
    <dbReference type="NCBI Taxonomy" id="1974476"/>
    <lineage>
        <taxon>Bacteria</taxon>
        <taxon>Candidatus Komeiliibacteriota</taxon>
    </lineage>
</organism>
<evidence type="ECO:0000313" key="3">
    <source>
        <dbReference type="Proteomes" id="UP000230543"/>
    </source>
</evidence>
<gene>
    <name evidence="2" type="ORF">COU22_01585</name>
</gene>
<name>A0A2M6WCL7_9BACT</name>
<sequence>MKIFAKIILLSLTLTCLGWSTWAAGISVTPSRLTFKQTEGVKKSAYFQVRNLAGEPAIFNLYVDEFADQISLEPDNFRLEPDELIKVKATVMPKAAGLFATNISIVAQDLDRRKFNVATGVKIPLQITSLGAEGKGWNDLLIKAGVAASLAIVLMFIIYLLGHRKKKWPERLEDSVDLLFHHRRLKWTKIFKFLRKK</sequence>
<protein>
    <recommendedName>
        <fullName evidence="4">CARDB domain-containing protein</fullName>
    </recommendedName>
</protein>
<dbReference type="EMBL" id="PFBO01000048">
    <property type="protein sequence ID" value="PIT90542.1"/>
    <property type="molecule type" value="Genomic_DNA"/>
</dbReference>
<proteinExistence type="predicted"/>
<evidence type="ECO:0000313" key="2">
    <source>
        <dbReference type="EMBL" id="PIT90542.1"/>
    </source>
</evidence>
<accession>A0A2M6WCL7</accession>
<feature type="transmembrane region" description="Helical" evidence="1">
    <location>
        <begin position="140"/>
        <end position="161"/>
    </location>
</feature>
<dbReference type="AlphaFoldDB" id="A0A2M6WCL7"/>
<evidence type="ECO:0000256" key="1">
    <source>
        <dbReference type="SAM" id="Phobius"/>
    </source>
</evidence>
<reference evidence="3" key="1">
    <citation type="submission" date="2017-09" db="EMBL/GenBank/DDBJ databases">
        <title>Depth-based differentiation of microbial function through sediment-hosted aquifers and enrichment of novel symbionts in the deep terrestrial subsurface.</title>
        <authorList>
            <person name="Probst A.J."/>
            <person name="Ladd B."/>
            <person name="Jarett J.K."/>
            <person name="Geller-Mcgrath D.E."/>
            <person name="Sieber C.M.K."/>
            <person name="Emerson J.B."/>
            <person name="Anantharaman K."/>
            <person name="Thomas B.C."/>
            <person name="Malmstrom R."/>
            <person name="Stieglmeier M."/>
            <person name="Klingl A."/>
            <person name="Woyke T."/>
            <person name="Ryan C.M."/>
            <person name="Banfield J.F."/>
        </authorList>
    </citation>
    <scope>NUCLEOTIDE SEQUENCE [LARGE SCALE GENOMIC DNA]</scope>
</reference>
<comment type="caution">
    <text evidence="2">The sequence shown here is derived from an EMBL/GenBank/DDBJ whole genome shotgun (WGS) entry which is preliminary data.</text>
</comment>
<dbReference type="InterPro" id="IPR013783">
    <property type="entry name" value="Ig-like_fold"/>
</dbReference>
<keyword evidence="1" id="KW-0472">Membrane</keyword>
<keyword evidence="1" id="KW-1133">Transmembrane helix</keyword>
<dbReference type="Gene3D" id="2.60.40.10">
    <property type="entry name" value="Immunoglobulins"/>
    <property type="match status" value="1"/>
</dbReference>
<keyword evidence="1" id="KW-0812">Transmembrane</keyword>
<evidence type="ECO:0008006" key="4">
    <source>
        <dbReference type="Google" id="ProtNLM"/>
    </source>
</evidence>